<name>A0A9N9MTH4_9CUCU</name>
<reference evidence="2" key="1">
    <citation type="submission" date="2022-01" db="EMBL/GenBank/DDBJ databases">
        <authorList>
            <person name="King R."/>
        </authorList>
    </citation>
    <scope>NUCLEOTIDE SEQUENCE</scope>
</reference>
<evidence type="ECO:0000313" key="2">
    <source>
        <dbReference type="EMBL" id="CAG9768292.1"/>
    </source>
</evidence>
<keyword evidence="1" id="KW-1133">Transmembrane helix</keyword>
<dbReference type="Proteomes" id="UP001152799">
    <property type="component" value="Chromosome 4"/>
</dbReference>
<protein>
    <submittedName>
        <fullName evidence="2">Uncharacterized protein</fullName>
    </submittedName>
</protein>
<evidence type="ECO:0000313" key="3">
    <source>
        <dbReference type="Proteomes" id="UP001152799"/>
    </source>
</evidence>
<feature type="transmembrane region" description="Helical" evidence="1">
    <location>
        <begin position="59"/>
        <end position="79"/>
    </location>
</feature>
<dbReference type="EMBL" id="OU892280">
    <property type="protein sequence ID" value="CAG9768292.1"/>
    <property type="molecule type" value="Genomic_DNA"/>
</dbReference>
<evidence type="ECO:0000256" key="1">
    <source>
        <dbReference type="SAM" id="Phobius"/>
    </source>
</evidence>
<accession>A0A9N9MTH4</accession>
<proteinExistence type="predicted"/>
<keyword evidence="1" id="KW-0812">Transmembrane</keyword>
<keyword evidence="3" id="KW-1185">Reference proteome</keyword>
<organism evidence="2 3">
    <name type="scientific">Ceutorhynchus assimilis</name>
    <name type="common">cabbage seed weevil</name>
    <dbReference type="NCBI Taxonomy" id="467358"/>
    <lineage>
        <taxon>Eukaryota</taxon>
        <taxon>Metazoa</taxon>
        <taxon>Ecdysozoa</taxon>
        <taxon>Arthropoda</taxon>
        <taxon>Hexapoda</taxon>
        <taxon>Insecta</taxon>
        <taxon>Pterygota</taxon>
        <taxon>Neoptera</taxon>
        <taxon>Endopterygota</taxon>
        <taxon>Coleoptera</taxon>
        <taxon>Polyphaga</taxon>
        <taxon>Cucujiformia</taxon>
        <taxon>Curculionidae</taxon>
        <taxon>Ceutorhynchinae</taxon>
        <taxon>Ceutorhynchus</taxon>
    </lineage>
</organism>
<dbReference type="AlphaFoldDB" id="A0A9N9MTH4"/>
<gene>
    <name evidence="2" type="ORF">CEUTPL_LOCUS8838</name>
</gene>
<keyword evidence="1" id="KW-0472">Membrane</keyword>
<sequence length="107" mass="12746">MLHSKILSLLIPVSRRFVKLPNRSSAVINSSSTNWRVLQNYQPKREYKKFGHKEKPEPLITKIFCIFCGTIFLFSLIDWRWCRMLYLRATGQLKEKEDREKVVDEVT</sequence>